<evidence type="ECO:0000256" key="4">
    <source>
        <dbReference type="ARBA" id="ARBA00022547"/>
    </source>
</evidence>
<keyword evidence="10" id="KW-0812">Transmembrane</keyword>
<keyword evidence="5" id="KW-0375">Hydrogen ion transport</keyword>
<accession>A0A8J2Q767</accession>
<dbReference type="EMBL" id="CAJVCH010571588">
    <property type="protein sequence ID" value="CAG7837916.1"/>
    <property type="molecule type" value="Genomic_DNA"/>
</dbReference>
<organism evidence="11 12">
    <name type="scientific">Allacma fusca</name>
    <dbReference type="NCBI Taxonomy" id="39272"/>
    <lineage>
        <taxon>Eukaryota</taxon>
        <taxon>Metazoa</taxon>
        <taxon>Ecdysozoa</taxon>
        <taxon>Arthropoda</taxon>
        <taxon>Hexapoda</taxon>
        <taxon>Collembola</taxon>
        <taxon>Symphypleona</taxon>
        <taxon>Sminthuridae</taxon>
        <taxon>Allacma</taxon>
    </lineage>
</organism>
<evidence type="ECO:0008006" key="13">
    <source>
        <dbReference type="Google" id="ProtNLM"/>
    </source>
</evidence>
<protein>
    <recommendedName>
        <fullName evidence="13">ATP synthase subunit f, mitochondrial</fullName>
    </recommendedName>
</protein>
<reference evidence="11" key="1">
    <citation type="submission" date="2021-06" db="EMBL/GenBank/DDBJ databases">
        <authorList>
            <person name="Hodson N. C."/>
            <person name="Mongue J. A."/>
            <person name="Jaron S. K."/>
        </authorList>
    </citation>
    <scope>NUCLEOTIDE SEQUENCE</scope>
</reference>
<dbReference type="GO" id="GO:0046933">
    <property type="term" value="F:proton-transporting ATP synthase activity, rotational mechanism"/>
    <property type="evidence" value="ECO:0007669"/>
    <property type="project" value="TreeGrafter"/>
</dbReference>
<keyword evidence="12" id="KW-1185">Reference proteome</keyword>
<dbReference type="GO" id="GO:0045259">
    <property type="term" value="C:proton-transporting ATP synthase complex"/>
    <property type="evidence" value="ECO:0007669"/>
    <property type="project" value="UniProtKB-KW"/>
</dbReference>
<evidence type="ECO:0000313" key="12">
    <source>
        <dbReference type="Proteomes" id="UP000708208"/>
    </source>
</evidence>
<dbReference type="PANTHER" id="PTHR13080:SF20">
    <property type="entry name" value="ATP SYNTHASE SUBUNIT F, MITOCHONDRIAL-RELATED"/>
    <property type="match status" value="1"/>
</dbReference>
<dbReference type="GO" id="GO:0042776">
    <property type="term" value="P:proton motive force-driven mitochondrial ATP synthesis"/>
    <property type="evidence" value="ECO:0007669"/>
    <property type="project" value="TreeGrafter"/>
</dbReference>
<keyword evidence="8 10" id="KW-0472">Membrane</keyword>
<evidence type="ECO:0000256" key="9">
    <source>
        <dbReference type="ARBA" id="ARBA00023310"/>
    </source>
</evidence>
<evidence type="ECO:0000256" key="10">
    <source>
        <dbReference type="SAM" id="Phobius"/>
    </source>
</evidence>
<evidence type="ECO:0000313" key="11">
    <source>
        <dbReference type="EMBL" id="CAG7837916.1"/>
    </source>
</evidence>
<evidence type="ECO:0000256" key="5">
    <source>
        <dbReference type="ARBA" id="ARBA00022781"/>
    </source>
</evidence>
<dbReference type="InterPro" id="IPR019344">
    <property type="entry name" value="F1F0-ATPsyn_F_prd"/>
</dbReference>
<name>A0A8J2Q767_9HEXA</name>
<evidence type="ECO:0000256" key="1">
    <source>
        <dbReference type="ARBA" id="ARBA00004325"/>
    </source>
</evidence>
<dbReference type="Proteomes" id="UP000708208">
    <property type="component" value="Unassembled WGS sequence"/>
</dbReference>
<evidence type="ECO:0000256" key="6">
    <source>
        <dbReference type="ARBA" id="ARBA00023065"/>
    </source>
</evidence>
<dbReference type="PANTHER" id="PTHR13080">
    <property type="entry name" value="ATP SYNTHASE F CHAIN, MITOCHONDRIAL-RELATED"/>
    <property type="match status" value="1"/>
</dbReference>
<keyword evidence="9" id="KW-0066">ATP synthesis</keyword>
<dbReference type="OrthoDB" id="8921675at2759"/>
<gene>
    <name evidence="11" type="ORF">AFUS01_LOCUS46950</name>
</gene>
<sequence>MAWGEYPVEYNPKVHGPYDPARYYGKPDTKLSQVKLGELGSWLARRNKNPIAMVQAVSRAWWRWNHKFIFPRNAGLSGPIQVAVGSMLFFYVINYRRYKNHRFAKYH</sequence>
<keyword evidence="4" id="KW-0138">CF(0)</keyword>
<keyword evidence="7" id="KW-0496">Mitochondrion</keyword>
<dbReference type="AlphaFoldDB" id="A0A8J2Q767"/>
<evidence type="ECO:0000256" key="7">
    <source>
        <dbReference type="ARBA" id="ARBA00023128"/>
    </source>
</evidence>
<keyword evidence="3" id="KW-0813">Transport</keyword>
<proteinExistence type="inferred from homology"/>
<evidence type="ECO:0000256" key="8">
    <source>
        <dbReference type="ARBA" id="ARBA00023136"/>
    </source>
</evidence>
<keyword evidence="6" id="KW-0406">Ion transport</keyword>
<evidence type="ECO:0000256" key="2">
    <source>
        <dbReference type="ARBA" id="ARBA00005895"/>
    </source>
</evidence>
<evidence type="ECO:0000256" key="3">
    <source>
        <dbReference type="ARBA" id="ARBA00022448"/>
    </source>
</evidence>
<dbReference type="Pfam" id="PF10206">
    <property type="entry name" value="WRW"/>
    <property type="match status" value="1"/>
</dbReference>
<comment type="caution">
    <text evidence="11">The sequence shown here is derived from an EMBL/GenBank/DDBJ whole genome shotgun (WGS) entry which is preliminary data.</text>
</comment>
<comment type="subcellular location">
    <subcellularLocation>
        <location evidence="1">Mitochondrion membrane</location>
    </subcellularLocation>
</comment>
<comment type="similarity">
    <text evidence="2">Belongs to the ATPase F chain family.</text>
</comment>
<keyword evidence="10" id="KW-1133">Transmembrane helix</keyword>
<dbReference type="GO" id="GO:0031966">
    <property type="term" value="C:mitochondrial membrane"/>
    <property type="evidence" value="ECO:0007669"/>
    <property type="project" value="UniProtKB-SubCell"/>
</dbReference>
<feature type="transmembrane region" description="Helical" evidence="10">
    <location>
        <begin position="74"/>
        <end position="93"/>
    </location>
</feature>